<dbReference type="EMBL" id="KN834863">
    <property type="protein sequence ID" value="KIK51449.1"/>
    <property type="molecule type" value="Genomic_DNA"/>
</dbReference>
<dbReference type="OrthoDB" id="3247165at2759"/>
<feature type="non-terminal residue" evidence="2">
    <location>
        <position position="1"/>
    </location>
</feature>
<keyword evidence="3" id="KW-1185">Reference proteome</keyword>
<evidence type="ECO:0000256" key="1">
    <source>
        <dbReference type="SAM" id="MobiDB-lite"/>
    </source>
</evidence>
<name>A0A0D0BPE1_9AGAR</name>
<evidence type="ECO:0000313" key="3">
    <source>
        <dbReference type="Proteomes" id="UP000053593"/>
    </source>
</evidence>
<feature type="region of interest" description="Disordered" evidence="1">
    <location>
        <begin position="150"/>
        <end position="185"/>
    </location>
</feature>
<reference evidence="2 3" key="1">
    <citation type="submission" date="2014-04" db="EMBL/GenBank/DDBJ databases">
        <title>Evolutionary Origins and Diversification of the Mycorrhizal Mutualists.</title>
        <authorList>
            <consortium name="DOE Joint Genome Institute"/>
            <consortium name="Mycorrhizal Genomics Consortium"/>
            <person name="Kohler A."/>
            <person name="Kuo A."/>
            <person name="Nagy L.G."/>
            <person name="Floudas D."/>
            <person name="Copeland A."/>
            <person name="Barry K.W."/>
            <person name="Cichocki N."/>
            <person name="Veneault-Fourrey C."/>
            <person name="LaButti K."/>
            <person name="Lindquist E.A."/>
            <person name="Lipzen A."/>
            <person name="Lundell T."/>
            <person name="Morin E."/>
            <person name="Murat C."/>
            <person name="Riley R."/>
            <person name="Ohm R."/>
            <person name="Sun H."/>
            <person name="Tunlid A."/>
            <person name="Henrissat B."/>
            <person name="Grigoriev I.V."/>
            <person name="Hibbett D.S."/>
            <person name="Martin F."/>
        </authorList>
    </citation>
    <scope>NUCLEOTIDE SEQUENCE [LARGE SCALE GENOMIC DNA]</scope>
    <source>
        <strain evidence="2 3">FD-317 M1</strain>
    </source>
</reference>
<dbReference type="HOGENOM" id="CLU_038071_0_0_1"/>
<dbReference type="AlphaFoldDB" id="A0A0D0BPE1"/>
<evidence type="ECO:0000313" key="2">
    <source>
        <dbReference type="EMBL" id="KIK51449.1"/>
    </source>
</evidence>
<gene>
    <name evidence="2" type="ORF">GYMLUDRAFT_139158</name>
</gene>
<feature type="compositionally biased region" description="Polar residues" evidence="1">
    <location>
        <begin position="176"/>
        <end position="185"/>
    </location>
</feature>
<dbReference type="Proteomes" id="UP000053593">
    <property type="component" value="Unassembled WGS sequence"/>
</dbReference>
<accession>A0A0D0BPE1</accession>
<organism evidence="2 3">
    <name type="scientific">Collybiopsis luxurians FD-317 M1</name>
    <dbReference type="NCBI Taxonomy" id="944289"/>
    <lineage>
        <taxon>Eukaryota</taxon>
        <taxon>Fungi</taxon>
        <taxon>Dikarya</taxon>
        <taxon>Basidiomycota</taxon>
        <taxon>Agaricomycotina</taxon>
        <taxon>Agaricomycetes</taxon>
        <taxon>Agaricomycetidae</taxon>
        <taxon>Agaricales</taxon>
        <taxon>Marasmiineae</taxon>
        <taxon>Omphalotaceae</taxon>
        <taxon>Collybiopsis</taxon>
        <taxon>Collybiopsis luxurians</taxon>
    </lineage>
</organism>
<proteinExistence type="predicted"/>
<sequence length="217" mass="24318">MTAYASQGHSMDKVTVMLNSLRDHHAFYTALSRGRSVANTTILQGFDPKVITGGASGSLRKEFHEIEILDDIMRLRYEGTLDPSVQGTTRSLLIETFRRWKGVDYVPEHTHSAIKWSNKDPYLDEPACNSPWSIVDRSVFSKSKKKSSTEIILPSQGAPSDQLSGFKPKLPDPMDNSRSLSTNTQAAHTNQSLGLRLRWSNNSCAYDASFLILKQIW</sequence>
<protein>
    <submittedName>
        <fullName evidence="2">Uncharacterized protein</fullName>
    </submittedName>
</protein>